<keyword evidence="4" id="KW-1185">Reference proteome</keyword>
<organism evidence="3 4">
    <name type="scientific">Phaeobacter porticola</name>
    <dbReference type="NCBI Taxonomy" id="1844006"/>
    <lineage>
        <taxon>Bacteria</taxon>
        <taxon>Pseudomonadati</taxon>
        <taxon>Pseudomonadota</taxon>
        <taxon>Alphaproteobacteria</taxon>
        <taxon>Rhodobacterales</taxon>
        <taxon>Roseobacteraceae</taxon>
        <taxon>Phaeobacter</taxon>
    </lineage>
</organism>
<dbReference type="SUPFAM" id="SSF52833">
    <property type="entry name" value="Thioredoxin-like"/>
    <property type="match status" value="1"/>
</dbReference>
<dbReference type="Gene3D" id="3.40.30.10">
    <property type="entry name" value="Glutaredoxin"/>
    <property type="match status" value="1"/>
</dbReference>
<proteinExistence type="predicted"/>
<dbReference type="InterPro" id="IPR010987">
    <property type="entry name" value="Glutathione-S-Trfase_C-like"/>
</dbReference>
<evidence type="ECO:0000313" key="3">
    <source>
        <dbReference type="EMBL" id="APG47831.1"/>
    </source>
</evidence>
<dbReference type="InterPro" id="IPR004046">
    <property type="entry name" value="GST_C"/>
</dbReference>
<protein>
    <submittedName>
        <fullName evidence="3">Glutathione S-transferase domain-containing protein</fullName>
    </submittedName>
</protein>
<dbReference type="Pfam" id="PF02798">
    <property type="entry name" value="GST_N"/>
    <property type="match status" value="1"/>
</dbReference>
<reference evidence="4" key="1">
    <citation type="submission" date="2016-07" db="EMBL/GenBank/DDBJ databases">
        <title>Phaeobacter portensis sp. nov., a tropodithietic acid producing bacterium isolated from a German harbor.</title>
        <authorList>
            <person name="Freese H.M."/>
            <person name="Bunk B."/>
            <person name="Breider S."/>
            <person name="Brinkhoff T."/>
        </authorList>
    </citation>
    <scope>NUCLEOTIDE SEQUENCE [LARGE SCALE GENOMIC DNA]</scope>
    <source>
        <strain evidence="4">P97</strain>
    </source>
</reference>
<sequence length="204" mass="22625">MLTIHCLGHSRAIRLIWLMEDLGQPYDMVFYERTDNFRAPDSLAKVHPLGKSPVIEDGHIKIAESATCLRYLTKRFDDNTHVPPADTAEALRHEELLDYVESSFAEVAMGVLLPALRGKQADDNAEQAMTAHLSYLTRQLPEEGLLFSDSPTLADIQFSYILANLSAIGALKEAPRVARYWDDIQKQPGCQAAVAKAGPMAPSF</sequence>
<dbReference type="Proteomes" id="UP000183859">
    <property type="component" value="Chromosome"/>
</dbReference>
<dbReference type="SFLD" id="SFLDS00019">
    <property type="entry name" value="Glutathione_Transferase_(cytos"/>
    <property type="match status" value="1"/>
</dbReference>
<dbReference type="SFLD" id="SFLDG00358">
    <property type="entry name" value="Main_(cytGST)"/>
    <property type="match status" value="1"/>
</dbReference>
<feature type="domain" description="GST C-terminal" evidence="2">
    <location>
        <begin position="86"/>
        <end position="203"/>
    </location>
</feature>
<dbReference type="OrthoDB" id="9810080at2"/>
<dbReference type="EMBL" id="CP016364">
    <property type="protein sequence ID" value="APG47831.1"/>
    <property type="molecule type" value="Genomic_DNA"/>
</dbReference>
<dbReference type="KEGG" id="php:PhaeoP97_02446"/>
<evidence type="ECO:0000259" key="2">
    <source>
        <dbReference type="PROSITE" id="PS50405"/>
    </source>
</evidence>
<dbReference type="GO" id="GO:0016740">
    <property type="term" value="F:transferase activity"/>
    <property type="evidence" value="ECO:0007669"/>
    <property type="project" value="UniProtKB-KW"/>
</dbReference>
<dbReference type="PROSITE" id="PS50405">
    <property type="entry name" value="GST_CTER"/>
    <property type="match status" value="1"/>
</dbReference>
<dbReference type="PANTHER" id="PTHR44051">
    <property type="entry name" value="GLUTATHIONE S-TRANSFERASE-RELATED"/>
    <property type="match status" value="1"/>
</dbReference>
<dbReference type="CDD" id="cd03046">
    <property type="entry name" value="GST_N_GTT1_like"/>
    <property type="match status" value="1"/>
</dbReference>
<dbReference type="InterPro" id="IPR004045">
    <property type="entry name" value="Glutathione_S-Trfase_N"/>
</dbReference>
<gene>
    <name evidence="3" type="ORF">PhaeoP97_02446</name>
</gene>
<dbReference type="SFLD" id="SFLDG01150">
    <property type="entry name" value="Main.1:_Beta-like"/>
    <property type="match status" value="1"/>
</dbReference>
<evidence type="ECO:0000313" key="4">
    <source>
        <dbReference type="Proteomes" id="UP000183859"/>
    </source>
</evidence>
<dbReference type="Gene3D" id="1.20.1050.10">
    <property type="match status" value="1"/>
</dbReference>
<dbReference type="AlphaFoldDB" id="A0A1L3I712"/>
<dbReference type="RefSeq" id="WP_072505257.1">
    <property type="nucleotide sequence ID" value="NZ_CP016364.1"/>
</dbReference>
<evidence type="ECO:0000259" key="1">
    <source>
        <dbReference type="PROSITE" id="PS50404"/>
    </source>
</evidence>
<dbReference type="InterPro" id="IPR040079">
    <property type="entry name" value="Glutathione_S-Trfase"/>
</dbReference>
<dbReference type="Pfam" id="PF14497">
    <property type="entry name" value="GST_C_3"/>
    <property type="match status" value="1"/>
</dbReference>
<dbReference type="InterPro" id="IPR036249">
    <property type="entry name" value="Thioredoxin-like_sf"/>
</dbReference>
<keyword evidence="3" id="KW-0808">Transferase</keyword>
<name>A0A1L3I712_9RHOB</name>
<feature type="domain" description="GST N-terminal" evidence="1">
    <location>
        <begin position="1"/>
        <end position="80"/>
    </location>
</feature>
<dbReference type="SUPFAM" id="SSF47616">
    <property type="entry name" value="GST C-terminal domain-like"/>
    <property type="match status" value="1"/>
</dbReference>
<dbReference type="STRING" id="1844006.PhaeoP97_02446"/>
<dbReference type="PANTHER" id="PTHR44051:SF9">
    <property type="entry name" value="GLUTATHIONE S-TRANSFERASE 1"/>
    <property type="match status" value="1"/>
</dbReference>
<accession>A0A1L3I712</accession>
<dbReference type="InterPro" id="IPR036282">
    <property type="entry name" value="Glutathione-S-Trfase_C_sf"/>
</dbReference>
<dbReference type="PROSITE" id="PS50404">
    <property type="entry name" value="GST_NTER"/>
    <property type="match status" value="1"/>
</dbReference>